<gene>
    <name evidence="1" type="ORF">ACFQXB_06150</name>
</gene>
<organism evidence="1 2">
    <name type="scientific">Plastorhodobacter daqingensis</name>
    <dbReference type="NCBI Taxonomy" id="1387281"/>
    <lineage>
        <taxon>Bacteria</taxon>
        <taxon>Pseudomonadati</taxon>
        <taxon>Pseudomonadota</taxon>
        <taxon>Alphaproteobacteria</taxon>
        <taxon>Rhodobacterales</taxon>
        <taxon>Paracoccaceae</taxon>
        <taxon>Plastorhodobacter</taxon>
    </lineage>
</organism>
<reference evidence="2" key="1">
    <citation type="journal article" date="2019" name="Int. J. Syst. Evol. Microbiol.">
        <title>The Global Catalogue of Microorganisms (GCM) 10K type strain sequencing project: providing services to taxonomists for standard genome sequencing and annotation.</title>
        <authorList>
            <consortium name="The Broad Institute Genomics Platform"/>
            <consortium name="The Broad Institute Genome Sequencing Center for Infectious Disease"/>
            <person name="Wu L."/>
            <person name="Ma J."/>
        </authorList>
    </citation>
    <scope>NUCLEOTIDE SEQUENCE [LARGE SCALE GENOMIC DNA]</scope>
    <source>
        <strain evidence="2">CGMCC 1.12750</strain>
    </source>
</reference>
<evidence type="ECO:0000313" key="2">
    <source>
        <dbReference type="Proteomes" id="UP001596516"/>
    </source>
</evidence>
<proteinExistence type="predicted"/>
<dbReference type="RefSeq" id="WP_377400683.1">
    <property type="nucleotide sequence ID" value="NZ_JBHTFQ010000002.1"/>
</dbReference>
<keyword evidence="2" id="KW-1185">Reference proteome</keyword>
<dbReference type="EMBL" id="JBHTFQ010000002">
    <property type="protein sequence ID" value="MFC7703770.1"/>
    <property type="molecule type" value="Genomic_DNA"/>
</dbReference>
<dbReference type="Proteomes" id="UP001596516">
    <property type="component" value="Unassembled WGS sequence"/>
</dbReference>
<sequence length="111" mass="12066">MSDWSEVYGWNGGEMPVPGDTQVQVWMLGGDMQYAPAASFNWVHTGFAPDIVAFRAYASPVLTSVDIPLSVTKTSEDPETWLVNSLMINPNATLRVNLRNGEPSGGTLTFS</sequence>
<accession>A0ABW2UKG9</accession>
<name>A0ABW2UKG9_9RHOB</name>
<comment type="caution">
    <text evidence="1">The sequence shown here is derived from an EMBL/GenBank/DDBJ whole genome shotgun (WGS) entry which is preliminary data.</text>
</comment>
<protein>
    <submittedName>
        <fullName evidence="1">Uncharacterized protein</fullName>
    </submittedName>
</protein>
<evidence type="ECO:0000313" key="1">
    <source>
        <dbReference type="EMBL" id="MFC7703770.1"/>
    </source>
</evidence>